<keyword evidence="2" id="KW-1185">Reference proteome</keyword>
<evidence type="ECO:0000313" key="1">
    <source>
        <dbReference type="EMBL" id="KAK3762389.1"/>
    </source>
</evidence>
<dbReference type="AlphaFoldDB" id="A0AAE1D9E8"/>
<organism evidence="1 2">
    <name type="scientific">Elysia crispata</name>
    <name type="common">lettuce slug</name>
    <dbReference type="NCBI Taxonomy" id="231223"/>
    <lineage>
        <taxon>Eukaryota</taxon>
        <taxon>Metazoa</taxon>
        <taxon>Spiralia</taxon>
        <taxon>Lophotrochozoa</taxon>
        <taxon>Mollusca</taxon>
        <taxon>Gastropoda</taxon>
        <taxon>Heterobranchia</taxon>
        <taxon>Euthyneura</taxon>
        <taxon>Panpulmonata</taxon>
        <taxon>Sacoglossa</taxon>
        <taxon>Placobranchoidea</taxon>
        <taxon>Plakobranchidae</taxon>
        <taxon>Elysia</taxon>
    </lineage>
</organism>
<gene>
    <name evidence="1" type="ORF">RRG08_031971</name>
</gene>
<protein>
    <submittedName>
        <fullName evidence="1">Uncharacterized protein</fullName>
    </submittedName>
</protein>
<name>A0AAE1D9E8_9GAST</name>
<dbReference type="Proteomes" id="UP001283361">
    <property type="component" value="Unassembled WGS sequence"/>
</dbReference>
<sequence>MRVTILTRTLTWSDIVKRGQLVLFSDLNNYPHTSSPRDSESQLAVKKFLGQTVCQDIRYYLIHQKGKSSEPTPG</sequence>
<reference evidence="1" key="1">
    <citation type="journal article" date="2023" name="G3 (Bethesda)">
        <title>A reference genome for the long-term kleptoplast-retaining sea slug Elysia crispata morphotype clarki.</title>
        <authorList>
            <person name="Eastman K.E."/>
            <person name="Pendleton A.L."/>
            <person name="Shaikh M.A."/>
            <person name="Suttiyut T."/>
            <person name="Ogas R."/>
            <person name="Tomko P."/>
            <person name="Gavelis G."/>
            <person name="Widhalm J.R."/>
            <person name="Wisecaver J.H."/>
        </authorList>
    </citation>
    <scope>NUCLEOTIDE SEQUENCE</scope>
    <source>
        <strain evidence="1">ECLA1</strain>
    </source>
</reference>
<dbReference type="EMBL" id="JAWDGP010004715">
    <property type="protein sequence ID" value="KAK3762389.1"/>
    <property type="molecule type" value="Genomic_DNA"/>
</dbReference>
<evidence type="ECO:0000313" key="2">
    <source>
        <dbReference type="Proteomes" id="UP001283361"/>
    </source>
</evidence>
<proteinExistence type="predicted"/>
<comment type="caution">
    <text evidence="1">The sequence shown here is derived from an EMBL/GenBank/DDBJ whole genome shotgun (WGS) entry which is preliminary data.</text>
</comment>
<accession>A0AAE1D9E8</accession>